<name>A0ABN0F4I4_9BURK</name>
<keyword evidence="1" id="KW-0812">Transmembrane</keyword>
<reference evidence="2 3" key="1">
    <citation type="journal article" date="2012" name="J. Bacteriol.">
        <title>Draft Genome Sequence of the Soil Bacterium Burkholderia terrae Strain BS001, Which Interacts with Fungal Surface Structures.</title>
        <authorList>
            <person name="Nazir R."/>
            <person name="Hansen M.A."/>
            <person name="Sorensen S."/>
            <person name="van Elsas J.D."/>
        </authorList>
    </citation>
    <scope>NUCLEOTIDE SEQUENCE [LARGE SCALE GENOMIC DNA]</scope>
    <source>
        <strain evidence="2 3">BS001</strain>
    </source>
</reference>
<keyword evidence="1" id="KW-1133">Transmembrane helix</keyword>
<comment type="caution">
    <text evidence="2">The sequence shown here is derived from an EMBL/GenBank/DDBJ whole genome shotgun (WGS) entry which is preliminary data.</text>
</comment>
<evidence type="ECO:0000313" key="2">
    <source>
        <dbReference type="EMBL" id="EIM93449.1"/>
    </source>
</evidence>
<evidence type="ECO:0000256" key="1">
    <source>
        <dbReference type="SAM" id="Phobius"/>
    </source>
</evidence>
<gene>
    <name evidence="2" type="ORF">WQE_49423</name>
</gene>
<keyword evidence="1" id="KW-0472">Membrane</keyword>
<organism evidence="2 3">
    <name type="scientific">Paraburkholderia hospita</name>
    <dbReference type="NCBI Taxonomy" id="169430"/>
    <lineage>
        <taxon>Bacteria</taxon>
        <taxon>Pseudomonadati</taxon>
        <taxon>Pseudomonadota</taxon>
        <taxon>Betaproteobacteria</taxon>
        <taxon>Burkholderiales</taxon>
        <taxon>Burkholderiaceae</taxon>
        <taxon>Paraburkholderia</taxon>
    </lineage>
</organism>
<sequence>MHDADHCRFEDMSTVLRQIVLNAVGARLGLDLMEPRIAPLSSDEEEDATNRLSPFSPASNVRHLWTTVQKGLGLAIVLVATLGGVAAWWMARPVAPSMVATAVSTTPAQVLRDLAGSVRGDGRPYRISVQIEPQANVPAVH</sequence>
<dbReference type="Proteomes" id="UP000004980">
    <property type="component" value="Unassembled WGS sequence"/>
</dbReference>
<proteinExistence type="predicted"/>
<protein>
    <submittedName>
        <fullName evidence="2">Uncharacterized protein</fullName>
    </submittedName>
</protein>
<feature type="transmembrane region" description="Helical" evidence="1">
    <location>
        <begin position="72"/>
        <end position="91"/>
    </location>
</feature>
<accession>A0ABN0F4I4</accession>
<keyword evidence="3" id="KW-1185">Reference proteome</keyword>
<dbReference type="EMBL" id="AKAU01000313">
    <property type="protein sequence ID" value="EIM93449.1"/>
    <property type="molecule type" value="Genomic_DNA"/>
</dbReference>
<evidence type="ECO:0000313" key="3">
    <source>
        <dbReference type="Proteomes" id="UP000004980"/>
    </source>
</evidence>